<protein>
    <submittedName>
        <fullName evidence="2">Uncharacterized protein</fullName>
    </submittedName>
</protein>
<name>A0A6J4PRX2_9ACTN</name>
<feature type="compositionally biased region" description="Basic residues" evidence="1">
    <location>
        <begin position="74"/>
        <end position="93"/>
    </location>
</feature>
<feature type="non-terminal residue" evidence="2">
    <location>
        <position position="182"/>
    </location>
</feature>
<feature type="region of interest" description="Disordered" evidence="1">
    <location>
        <begin position="1"/>
        <end position="182"/>
    </location>
</feature>
<feature type="compositionally biased region" description="Basic and acidic residues" evidence="1">
    <location>
        <begin position="1"/>
        <end position="14"/>
    </location>
</feature>
<dbReference type="EMBL" id="CADCUY010000459">
    <property type="protein sequence ID" value="CAA9424212.1"/>
    <property type="molecule type" value="Genomic_DNA"/>
</dbReference>
<sequence>DQHSQPAHDADRPRPPCRQQEEAALGERPGPRRRAPVRLHVHQPADDDPALPAVRRSGREPGPGGGRRGAEGRHRGRRGARGPRGPARQRLRAAPRGAGERRGARRGLHRAGAQHARHRWRVRRLHPGGAPLGTQRARSADAHDPPRRRRRDHRAPRARPGRGPRGLPALPRRRGRHRAGPV</sequence>
<accession>A0A6J4PRX2</accession>
<gene>
    <name evidence="2" type="ORF">AVDCRST_MAG35-2186</name>
</gene>
<feature type="compositionally biased region" description="Basic residues" evidence="1">
    <location>
        <begin position="115"/>
        <end position="126"/>
    </location>
</feature>
<reference evidence="2" key="1">
    <citation type="submission" date="2020-02" db="EMBL/GenBank/DDBJ databases">
        <authorList>
            <person name="Meier V. D."/>
        </authorList>
    </citation>
    <scope>NUCLEOTIDE SEQUENCE</scope>
    <source>
        <strain evidence="2">AVDCRST_MAG35</strain>
    </source>
</reference>
<evidence type="ECO:0000313" key="2">
    <source>
        <dbReference type="EMBL" id="CAA9424212.1"/>
    </source>
</evidence>
<feature type="compositionally biased region" description="Basic residues" evidence="1">
    <location>
        <begin position="171"/>
        <end position="182"/>
    </location>
</feature>
<organism evidence="2">
    <name type="scientific">uncultured Quadrisphaera sp</name>
    <dbReference type="NCBI Taxonomy" id="904978"/>
    <lineage>
        <taxon>Bacteria</taxon>
        <taxon>Bacillati</taxon>
        <taxon>Actinomycetota</taxon>
        <taxon>Actinomycetes</taxon>
        <taxon>Kineosporiales</taxon>
        <taxon>Kineosporiaceae</taxon>
        <taxon>Quadrisphaera</taxon>
        <taxon>environmental samples</taxon>
    </lineage>
</organism>
<feature type="compositionally biased region" description="Basic residues" evidence="1">
    <location>
        <begin position="146"/>
        <end position="162"/>
    </location>
</feature>
<proteinExistence type="predicted"/>
<dbReference type="AlphaFoldDB" id="A0A6J4PRX2"/>
<feature type="compositionally biased region" description="Basic residues" evidence="1">
    <location>
        <begin position="31"/>
        <end position="41"/>
    </location>
</feature>
<evidence type="ECO:0000256" key="1">
    <source>
        <dbReference type="SAM" id="MobiDB-lite"/>
    </source>
</evidence>
<feature type="non-terminal residue" evidence="2">
    <location>
        <position position="1"/>
    </location>
</feature>